<comment type="caution">
    <text evidence="2">The sequence shown here is derived from an EMBL/GenBank/DDBJ whole genome shotgun (WGS) entry which is preliminary data.</text>
</comment>
<evidence type="ECO:0000313" key="2">
    <source>
        <dbReference type="EMBL" id="KAK1841925.1"/>
    </source>
</evidence>
<reference evidence="2" key="1">
    <citation type="submission" date="2023-01" db="EMBL/GenBank/DDBJ databases">
        <title>Colletotrichum chrysophilum M932 genome sequence.</title>
        <authorList>
            <person name="Baroncelli R."/>
        </authorList>
    </citation>
    <scope>NUCLEOTIDE SEQUENCE</scope>
    <source>
        <strain evidence="2">M932</strain>
    </source>
</reference>
<sequence length="72" mass="7789">MFERTSQIHGALLESGHHGCVGDGTPRPPRRDTEPAAVQKRVKSSSRKEGQTPQGSANKASLCGRALYSWRG</sequence>
<accession>A0AAD9A6M5</accession>
<dbReference type="EMBL" id="JAQOWY010000447">
    <property type="protein sequence ID" value="KAK1841925.1"/>
    <property type="molecule type" value="Genomic_DNA"/>
</dbReference>
<gene>
    <name evidence="2" type="ORF">CCHR01_15456</name>
</gene>
<feature type="region of interest" description="Disordered" evidence="1">
    <location>
        <begin position="1"/>
        <end position="61"/>
    </location>
</feature>
<proteinExistence type="predicted"/>
<dbReference type="Proteomes" id="UP001243330">
    <property type="component" value="Unassembled WGS sequence"/>
</dbReference>
<organism evidence="2 3">
    <name type="scientific">Colletotrichum chrysophilum</name>
    <dbReference type="NCBI Taxonomy" id="1836956"/>
    <lineage>
        <taxon>Eukaryota</taxon>
        <taxon>Fungi</taxon>
        <taxon>Dikarya</taxon>
        <taxon>Ascomycota</taxon>
        <taxon>Pezizomycotina</taxon>
        <taxon>Sordariomycetes</taxon>
        <taxon>Hypocreomycetidae</taxon>
        <taxon>Glomerellales</taxon>
        <taxon>Glomerellaceae</taxon>
        <taxon>Colletotrichum</taxon>
        <taxon>Colletotrichum gloeosporioides species complex</taxon>
    </lineage>
</organism>
<name>A0AAD9A6M5_9PEZI</name>
<keyword evidence="3" id="KW-1185">Reference proteome</keyword>
<evidence type="ECO:0000256" key="1">
    <source>
        <dbReference type="SAM" id="MobiDB-lite"/>
    </source>
</evidence>
<evidence type="ECO:0000313" key="3">
    <source>
        <dbReference type="Proteomes" id="UP001243330"/>
    </source>
</evidence>
<protein>
    <submittedName>
        <fullName evidence="2">Uncharacterized protein</fullName>
    </submittedName>
</protein>
<dbReference type="AlphaFoldDB" id="A0AAD9A6M5"/>